<protein>
    <submittedName>
        <fullName evidence="1">Glucosyl-3-phosphoglycerate synthase</fullName>
        <ecNumber evidence="1">2.4.1.266</ecNumber>
    </submittedName>
</protein>
<gene>
    <name evidence="1" type="primary">gpgS</name>
    <name evidence="1" type="ORF">PAM7971_03166</name>
</gene>
<name>A0A1Y5TDQ5_9RHOB</name>
<reference evidence="1 2" key="1">
    <citation type="submission" date="2017-03" db="EMBL/GenBank/DDBJ databases">
        <authorList>
            <person name="Afonso C.L."/>
            <person name="Miller P.J."/>
            <person name="Scott M.A."/>
            <person name="Spackman E."/>
            <person name="Goraichik I."/>
            <person name="Dimitrov K.M."/>
            <person name="Suarez D.L."/>
            <person name="Swayne D.E."/>
        </authorList>
    </citation>
    <scope>NUCLEOTIDE SEQUENCE [LARGE SCALE GENOMIC DNA]</scope>
    <source>
        <strain evidence="1 2">CECT 7971</strain>
    </source>
</reference>
<keyword evidence="1" id="KW-0328">Glycosyltransferase</keyword>
<dbReference type="RefSeq" id="WP_085850261.1">
    <property type="nucleotide sequence ID" value="NZ_FNZV01000012.1"/>
</dbReference>
<dbReference type="EMBL" id="FWFW01000012">
    <property type="protein sequence ID" value="SLN61265.1"/>
    <property type="molecule type" value="Genomic_DNA"/>
</dbReference>
<dbReference type="EC" id="2.4.1.266" evidence="1"/>
<accession>A0A1Y5TDQ5</accession>
<keyword evidence="1" id="KW-0808">Transferase</keyword>
<dbReference type="AlphaFoldDB" id="A0A1Y5TDQ5"/>
<dbReference type="OrthoDB" id="9477at2"/>
<evidence type="ECO:0000313" key="1">
    <source>
        <dbReference type="EMBL" id="SLN61265.1"/>
    </source>
</evidence>
<sequence length="409" mass="46259">MADFHQGGHVATLHNLRVNQPDALVRELEAFTSTRKITLILPSLFSELEGEALPDIIDELNKVDFIHRIVIGLDRATEEQYRYALKFFSKLKADHVVLWNDGPRLSQVDARLTELKLSPSEPGKGRNVWFCMGYTIAQADSAVVAVHDCDVLTYSADMLARLVYPVTNPRFPYQMSKGFYPRVADGKLNGRVSRLLVAPILSAMAKVLGPREYLDFISDFRYPLAGEFAMRTSILPDMRIPSDWGLEIGLLSEAWRNLSPRSVCQVEVSDRYDHKHQDLSEEDATAGLSRMSVDICKALYRKLAADGTVFSEEIFRSIKATYFRDALDLIETYFNDAQMNGLHVDRHVEEKTVELFASNIMRAGQVFLDNPMETPFIPNWSRVHAADPDITTSMIQAVAEDMKEYSEAV</sequence>
<proteinExistence type="predicted"/>
<dbReference type="STRING" id="658057.SAMN04488032_11274"/>
<dbReference type="Gene3D" id="3.90.550.10">
    <property type="entry name" value="Spore Coat Polysaccharide Biosynthesis Protein SpsA, Chain A"/>
    <property type="match status" value="1"/>
</dbReference>
<dbReference type="InterPro" id="IPR029044">
    <property type="entry name" value="Nucleotide-diphossugar_trans"/>
</dbReference>
<evidence type="ECO:0000313" key="2">
    <source>
        <dbReference type="Proteomes" id="UP000193307"/>
    </source>
</evidence>
<dbReference type="SUPFAM" id="SSF53448">
    <property type="entry name" value="Nucleotide-diphospho-sugar transferases"/>
    <property type="match status" value="1"/>
</dbReference>
<keyword evidence="2" id="KW-1185">Reference proteome</keyword>
<dbReference type="GO" id="GO:0016757">
    <property type="term" value="F:glycosyltransferase activity"/>
    <property type="evidence" value="ECO:0007669"/>
    <property type="project" value="UniProtKB-KW"/>
</dbReference>
<organism evidence="1 2">
    <name type="scientific">Pacificibacter marinus</name>
    <dbReference type="NCBI Taxonomy" id="658057"/>
    <lineage>
        <taxon>Bacteria</taxon>
        <taxon>Pseudomonadati</taxon>
        <taxon>Pseudomonadota</taxon>
        <taxon>Alphaproteobacteria</taxon>
        <taxon>Rhodobacterales</taxon>
        <taxon>Roseobacteraceae</taxon>
        <taxon>Pacificibacter</taxon>
    </lineage>
</organism>
<dbReference type="Proteomes" id="UP000193307">
    <property type="component" value="Unassembled WGS sequence"/>
</dbReference>